<dbReference type="Proteomes" id="UP001165960">
    <property type="component" value="Unassembled WGS sequence"/>
</dbReference>
<sequence length="446" mass="49581">MGLIPEIETTVPHPEKELVQSIVPKEMEDPETTLQSVQGAKSIRILAHGEVALPKAGTLLGTPGGTSEKRLIMGISIQTREELEGKKLICLKLKCRKRREEPHEPEPEFPSRYLYNQESGLWFDQETGTYSYYDETLGGYVPWEETSHGDASMRLVIIESEVLEPQKLVIVDSDGLTVGRDRGTDKRLRLAEMYTSKFHANIYLQTLPMDNLEFINSERLDESLAYIFCIVDCGSQHGTFVNETRLSESKVASQPFILKHLDLIKIGTTTMQVHQHSSGLVCDSCGTTETNVVDLAPVQPAPVEPQPITLKGASKREALEAARKQELRRLKRQYGGSKGGQSEYTDRAALRRQTQPDSPPPSASAAAEIYAPSNHGERLLMKHGWERGQGLGSQGQGIVEPIALQGSDNRMGLGYGQSSAPNAMPAQQETLQQATRRIYRQRFQDL</sequence>
<accession>A0ACC2T444</accession>
<keyword evidence="2" id="KW-1185">Reference proteome</keyword>
<gene>
    <name evidence="1" type="ORF">DSO57_1019596</name>
</gene>
<proteinExistence type="predicted"/>
<name>A0ACC2T444_9FUNG</name>
<evidence type="ECO:0000313" key="1">
    <source>
        <dbReference type="EMBL" id="KAJ9069327.1"/>
    </source>
</evidence>
<evidence type="ECO:0000313" key="2">
    <source>
        <dbReference type="Proteomes" id="UP001165960"/>
    </source>
</evidence>
<reference evidence="1" key="1">
    <citation type="submission" date="2022-04" db="EMBL/GenBank/DDBJ databases">
        <title>Genome of the entomopathogenic fungus Entomophthora muscae.</title>
        <authorList>
            <person name="Elya C."/>
            <person name="Lovett B.R."/>
            <person name="Lee E."/>
            <person name="Macias A.M."/>
            <person name="Hajek A.E."/>
            <person name="De Bivort B.L."/>
            <person name="Kasson M.T."/>
            <person name="De Fine Licht H.H."/>
            <person name="Stajich J.E."/>
        </authorList>
    </citation>
    <scope>NUCLEOTIDE SEQUENCE</scope>
    <source>
        <strain evidence="1">Berkeley</strain>
    </source>
</reference>
<organism evidence="1 2">
    <name type="scientific">Entomophthora muscae</name>
    <dbReference type="NCBI Taxonomy" id="34485"/>
    <lineage>
        <taxon>Eukaryota</taxon>
        <taxon>Fungi</taxon>
        <taxon>Fungi incertae sedis</taxon>
        <taxon>Zoopagomycota</taxon>
        <taxon>Entomophthoromycotina</taxon>
        <taxon>Entomophthoromycetes</taxon>
        <taxon>Entomophthorales</taxon>
        <taxon>Entomophthoraceae</taxon>
        <taxon>Entomophthora</taxon>
    </lineage>
</organism>
<protein>
    <submittedName>
        <fullName evidence="1">Uncharacterized protein</fullName>
    </submittedName>
</protein>
<dbReference type="EMBL" id="QTSX02003639">
    <property type="protein sequence ID" value="KAJ9069327.1"/>
    <property type="molecule type" value="Genomic_DNA"/>
</dbReference>
<comment type="caution">
    <text evidence="1">The sequence shown here is derived from an EMBL/GenBank/DDBJ whole genome shotgun (WGS) entry which is preliminary data.</text>
</comment>